<dbReference type="Proteomes" id="UP000010388">
    <property type="component" value="Chromosome"/>
</dbReference>
<gene>
    <name evidence="1" type="ordered locus">Cyagr_2761</name>
</gene>
<accession>K9PA98</accession>
<dbReference type="AlphaFoldDB" id="K9PA98"/>
<reference evidence="2" key="1">
    <citation type="journal article" date="2013" name="Proc. Natl. Acad. Sci. U.S.A.">
        <title>Improving the coverage of the cyanobacterial phylum using diversity-driven genome sequencing.</title>
        <authorList>
            <person name="Shih P.M."/>
            <person name="Wu D."/>
            <person name="Latifi A."/>
            <person name="Axen S.D."/>
            <person name="Fewer D.P."/>
            <person name="Talla E."/>
            <person name="Calteau A."/>
            <person name="Cai F."/>
            <person name="Tandeau de Marsac N."/>
            <person name="Rippka R."/>
            <person name="Herdman M."/>
            <person name="Sivonen K."/>
            <person name="Coursin T."/>
            <person name="Laurent T."/>
            <person name="Goodwin L."/>
            <person name="Nolan M."/>
            <person name="Davenport K.W."/>
            <person name="Han C.S."/>
            <person name="Rubin E.M."/>
            <person name="Eisen J.A."/>
            <person name="Woyke T."/>
            <person name="Gugger M."/>
            <person name="Kerfeld C.A."/>
        </authorList>
    </citation>
    <scope>NUCLEOTIDE SEQUENCE [LARGE SCALE GENOMIC DNA]</scope>
    <source>
        <strain evidence="2">ATCC 27147 / PCC 6307</strain>
    </source>
</reference>
<evidence type="ECO:0008006" key="3">
    <source>
        <dbReference type="Google" id="ProtNLM"/>
    </source>
</evidence>
<evidence type="ECO:0000313" key="1">
    <source>
        <dbReference type="EMBL" id="AFY29853.1"/>
    </source>
</evidence>
<dbReference type="KEGG" id="cgc:Cyagr_2761"/>
<name>K9PA98_CYAGP</name>
<organism evidence="1 2">
    <name type="scientific">Cyanobium gracile (strain ATCC 27147 / PCC 6307)</name>
    <dbReference type="NCBI Taxonomy" id="292564"/>
    <lineage>
        <taxon>Bacteria</taxon>
        <taxon>Bacillati</taxon>
        <taxon>Cyanobacteriota</taxon>
        <taxon>Cyanophyceae</taxon>
        <taxon>Synechococcales</taxon>
        <taxon>Prochlorococcaceae</taxon>
        <taxon>Cyanobium</taxon>
    </lineage>
</organism>
<evidence type="ECO:0000313" key="2">
    <source>
        <dbReference type="Proteomes" id="UP000010388"/>
    </source>
</evidence>
<dbReference type="eggNOG" id="COG4972">
    <property type="taxonomic scope" value="Bacteria"/>
</dbReference>
<protein>
    <recommendedName>
        <fullName evidence="3">Tfp pilus assembly protein, ATPase PilM</fullName>
    </recommendedName>
</protein>
<dbReference type="HOGENOM" id="CLU_926588_0_0_3"/>
<dbReference type="EMBL" id="CP003495">
    <property type="protein sequence ID" value="AFY29853.1"/>
    <property type="molecule type" value="Genomic_DNA"/>
</dbReference>
<proteinExistence type="predicted"/>
<dbReference type="STRING" id="292564.Cyagr_2761"/>
<sequence>MVFSGLAGLKDDLEDRLRPIRAQLFPRQLLLELQDDSLKGQVLRGSEPEAVSIDLPLPPLTCLDGQPLEKEPLGDLIGDLLVRDGLLDAVVLASLPEGAAQWRVLDWPFEAIPDDPIAALRTIDPPLNLAVPLAESTIDLRPLPGSTPRLLMAVAPRTLVNDWIDVFNLAGVQLERLAPAQSCRLAAVTSLLEAAPEDELTVLIHPLPAGGQLLLLRGTEPVFDWSLPEDDASLAREVNRCLTFYRRRDPSIRRLRLLLSAPLPSQDRLQDALGVRAEILAPEPFGSLVLQGLAMAESVR</sequence>